<proteinExistence type="predicted"/>
<dbReference type="Proteomes" id="UP001152607">
    <property type="component" value="Unassembled WGS sequence"/>
</dbReference>
<feature type="transmembrane region" description="Helical" evidence="1">
    <location>
        <begin position="189"/>
        <end position="209"/>
    </location>
</feature>
<evidence type="ECO:0000313" key="3">
    <source>
        <dbReference type="Proteomes" id="UP001152607"/>
    </source>
</evidence>
<keyword evidence="1" id="KW-0812">Transmembrane</keyword>
<reference evidence="2" key="1">
    <citation type="submission" date="2023-01" db="EMBL/GenBank/DDBJ databases">
        <authorList>
            <person name="Van Ghelder C."/>
            <person name="Rancurel C."/>
        </authorList>
    </citation>
    <scope>NUCLEOTIDE SEQUENCE</scope>
    <source>
        <strain evidence="2">CNCM I-4278</strain>
    </source>
</reference>
<dbReference type="EMBL" id="CAOQHR010000008">
    <property type="protein sequence ID" value="CAI6338177.1"/>
    <property type="molecule type" value="Genomic_DNA"/>
</dbReference>
<keyword evidence="3" id="KW-1185">Reference proteome</keyword>
<evidence type="ECO:0000256" key="1">
    <source>
        <dbReference type="SAM" id="Phobius"/>
    </source>
</evidence>
<keyword evidence="1" id="KW-0472">Membrane</keyword>
<name>A0A9W4UP14_9PLEO</name>
<protein>
    <recommendedName>
        <fullName evidence="4">ABM domain-containing protein</fullName>
    </recommendedName>
</protein>
<sequence length="219" mass="24137">MPITEIIFPTFKSNLTKEAHAVAKTAFTAIKGQPGLLHHRIGRITREDGKPLGEEWKSVLSLEWDSPTAFHNIYPSATIFQEVMKQVIPYVAAKATPLLFQPLPPSSLSTHTTSNASFPNPPHGATQLFLRETGAGSDGGEVKTAWAELVDAVNAEGKDGVVGEWEGEGIENAEGLWVGFLGWKGGVEVCFFFLLLSFHIPFFFFYFFLFACGWGDWLT</sequence>
<evidence type="ECO:0008006" key="4">
    <source>
        <dbReference type="Google" id="ProtNLM"/>
    </source>
</evidence>
<evidence type="ECO:0000313" key="2">
    <source>
        <dbReference type="EMBL" id="CAI6338177.1"/>
    </source>
</evidence>
<dbReference type="AlphaFoldDB" id="A0A9W4UP14"/>
<gene>
    <name evidence="2" type="ORF">PDIGIT_LOCUS11303</name>
</gene>
<accession>A0A9W4UP14</accession>
<organism evidence="2 3">
    <name type="scientific">Periconia digitata</name>
    <dbReference type="NCBI Taxonomy" id="1303443"/>
    <lineage>
        <taxon>Eukaryota</taxon>
        <taxon>Fungi</taxon>
        <taxon>Dikarya</taxon>
        <taxon>Ascomycota</taxon>
        <taxon>Pezizomycotina</taxon>
        <taxon>Dothideomycetes</taxon>
        <taxon>Pleosporomycetidae</taxon>
        <taxon>Pleosporales</taxon>
        <taxon>Massarineae</taxon>
        <taxon>Periconiaceae</taxon>
        <taxon>Periconia</taxon>
    </lineage>
</organism>
<comment type="caution">
    <text evidence="2">The sequence shown here is derived from an EMBL/GenBank/DDBJ whole genome shotgun (WGS) entry which is preliminary data.</text>
</comment>
<keyword evidence="1" id="KW-1133">Transmembrane helix</keyword>